<dbReference type="OrthoDB" id="9815825at2"/>
<gene>
    <name evidence="3" type="ORF">BLX24_22030</name>
</gene>
<dbReference type="PANTHER" id="PTHR43249">
    <property type="entry name" value="UDP-N-ACETYL-2-AMINO-2-DEOXY-D-GLUCURONATE OXIDASE"/>
    <property type="match status" value="1"/>
</dbReference>
<dbReference type="InterPro" id="IPR000683">
    <property type="entry name" value="Gfo/Idh/MocA-like_OxRdtase_N"/>
</dbReference>
<dbReference type="EMBL" id="MORL01000016">
    <property type="protein sequence ID" value="OIN57028.1"/>
    <property type="molecule type" value="Genomic_DNA"/>
</dbReference>
<sequence>MIPEPFRAAIIGGGRIADNNHIPALKALTGRVEVVAVCSRDQTKARALADRHNIPHAFSDAAAMYAVAAPNLVVICTPNKLHYPFALQALEQGCHVFCEKPPTLTAHEARHLADVAAGKGLMLGYNLQLRQTAEWQLFSRCKTEGRLGDLYHIKASFLRRRGIPGWGYFTNKEMQGGGALMDLGVHVLDLALLAFDYALPTQILGNTYDVIGKAGGKGLMGSWDPAQFGVEDACMAYLSFANKASIILSASFALNQQADIDRNLELFGSKGGVRLFPFVLHTELAGELADVHFPYLPDTDIQLKNTEAFVDACEGKASTVCTAEQGARLMQVVEQIYGQA</sequence>
<dbReference type="Gene3D" id="3.30.360.10">
    <property type="entry name" value="Dihydrodipicolinate Reductase, domain 2"/>
    <property type="match status" value="1"/>
</dbReference>
<evidence type="ECO:0000313" key="4">
    <source>
        <dbReference type="Proteomes" id="UP000181790"/>
    </source>
</evidence>
<comment type="caution">
    <text evidence="3">The sequence shown here is derived from an EMBL/GenBank/DDBJ whole genome shotgun (WGS) entry which is preliminary data.</text>
</comment>
<dbReference type="AlphaFoldDB" id="A0A1S2VGK9"/>
<dbReference type="SUPFAM" id="SSF55347">
    <property type="entry name" value="Glyceraldehyde-3-phosphate dehydrogenase-like, C-terminal domain"/>
    <property type="match status" value="1"/>
</dbReference>
<dbReference type="GO" id="GO:0000166">
    <property type="term" value="F:nucleotide binding"/>
    <property type="evidence" value="ECO:0007669"/>
    <property type="project" value="InterPro"/>
</dbReference>
<dbReference type="InterPro" id="IPR052515">
    <property type="entry name" value="Gfo/Idh/MocA_Oxidoreductase"/>
</dbReference>
<feature type="domain" description="GFO/IDH/MocA-like oxidoreductase" evidence="2">
    <location>
        <begin position="144"/>
        <end position="273"/>
    </location>
</feature>
<organism evidence="3 4">
    <name type="scientific">Arsenicibacter rosenii</name>
    <dbReference type="NCBI Taxonomy" id="1750698"/>
    <lineage>
        <taxon>Bacteria</taxon>
        <taxon>Pseudomonadati</taxon>
        <taxon>Bacteroidota</taxon>
        <taxon>Cytophagia</taxon>
        <taxon>Cytophagales</taxon>
        <taxon>Spirosomataceae</taxon>
        <taxon>Arsenicibacter</taxon>
    </lineage>
</organism>
<reference evidence="3 4" key="1">
    <citation type="submission" date="2016-10" db="EMBL/GenBank/DDBJ databases">
        <title>Arsenicibacter rosenii gen. nov., sp. nov., an efficient arsenic-methylating bacterium isolated from an arsenic-contaminated paddy soil.</title>
        <authorList>
            <person name="Huang K."/>
        </authorList>
    </citation>
    <scope>NUCLEOTIDE SEQUENCE [LARGE SCALE GENOMIC DNA]</scope>
    <source>
        <strain evidence="3 4">SM-1</strain>
    </source>
</reference>
<evidence type="ECO:0000313" key="3">
    <source>
        <dbReference type="EMBL" id="OIN57028.1"/>
    </source>
</evidence>
<dbReference type="InterPro" id="IPR055170">
    <property type="entry name" value="GFO_IDH_MocA-like_dom"/>
</dbReference>
<dbReference type="Gene3D" id="3.40.50.720">
    <property type="entry name" value="NAD(P)-binding Rossmann-like Domain"/>
    <property type="match status" value="1"/>
</dbReference>
<dbReference type="InterPro" id="IPR036291">
    <property type="entry name" value="NAD(P)-bd_dom_sf"/>
</dbReference>
<protein>
    <submittedName>
        <fullName evidence="3">Oxidoreductase</fullName>
    </submittedName>
</protein>
<evidence type="ECO:0000259" key="1">
    <source>
        <dbReference type="Pfam" id="PF01408"/>
    </source>
</evidence>
<dbReference type="PANTHER" id="PTHR43249:SF1">
    <property type="entry name" value="D-GLUCOSIDE 3-DEHYDROGENASE"/>
    <property type="match status" value="1"/>
</dbReference>
<dbReference type="Pfam" id="PF01408">
    <property type="entry name" value="GFO_IDH_MocA"/>
    <property type="match status" value="1"/>
</dbReference>
<name>A0A1S2VGK9_9BACT</name>
<dbReference type="Pfam" id="PF22725">
    <property type="entry name" value="GFO_IDH_MocA_C3"/>
    <property type="match status" value="1"/>
</dbReference>
<accession>A0A1S2VGK9</accession>
<proteinExistence type="predicted"/>
<keyword evidence="4" id="KW-1185">Reference proteome</keyword>
<dbReference type="SUPFAM" id="SSF51735">
    <property type="entry name" value="NAD(P)-binding Rossmann-fold domains"/>
    <property type="match status" value="1"/>
</dbReference>
<evidence type="ECO:0000259" key="2">
    <source>
        <dbReference type="Pfam" id="PF22725"/>
    </source>
</evidence>
<dbReference type="Proteomes" id="UP000181790">
    <property type="component" value="Unassembled WGS sequence"/>
</dbReference>
<dbReference type="RefSeq" id="WP_071505371.1">
    <property type="nucleotide sequence ID" value="NZ_MORL01000016.1"/>
</dbReference>
<feature type="domain" description="Gfo/Idh/MocA-like oxidoreductase N-terminal" evidence="1">
    <location>
        <begin position="6"/>
        <end position="125"/>
    </location>
</feature>